<organism evidence="3 4">
    <name type="scientific">Musa acuminata subsp. malaccensis</name>
    <name type="common">Wild banana</name>
    <name type="synonym">Musa malaccensis</name>
    <dbReference type="NCBI Taxonomy" id="214687"/>
    <lineage>
        <taxon>Eukaryota</taxon>
        <taxon>Viridiplantae</taxon>
        <taxon>Streptophyta</taxon>
        <taxon>Embryophyta</taxon>
        <taxon>Tracheophyta</taxon>
        <taxon>Spermatophyta</taxon>
        <taxon>Magnoliopsida</taxon>
        <taxon>Liliopsida</taxon>
        <taxon>Zingiberales</taxon>
        <taxon>Musaceae</taxon>
        <taxon>Musa</taxon>
    </lineage>
</organism>
<dbReference type="AlphaFoldDB" id="A0A804HVF9"/>
<keyword evidence="1" id="KW-0472">Membrane</keyword>
<keyword evidence="1" id="KW-0812">Transmembrane</keyword>
<feature type="transmembrane region" description="Helical" evidence="1">
    <location>
        <begin position="12"/>
        <end position="30"/>
    </location>
</feature>
<proteinExistence type="predicted"/>
<evidence type="ECO:0000313" key="4">
    <source>
        <dbReference type="Proteomes" id="UP000012960"/>
    </source>
</evidence>
<dbReference type="Proteomes" id="UP000012960">
    <property type="component" value="Unplaced"/>
</dbReference>
<keyword evidence="1" id="KW-1133">Transmembrane helix</keyword>
<reference evidence="3" key="2">
    <citation type="submission" date="2021-05" db="UniProtKB">
        <authorList>
            <consortium name="EnsemblPlants"/>
        </authorList>
    </citation>
    <scope>IDENTIFICATION</scope>
    <source>
        <strain evidence="3">subsp. malaccensis</strain>
    </source>
</reference>
<evidence type="ECO:0000313" key="3">
    <source>
        <dbReference type="EnsemblPlants" id="Ma01_p18000.1"/>
    </source>
</evidence>
<dbReference type="Gramene" id="Ma01_t18000.1">
    <property type="protein sequence ID" value="Ma01_p18000.1"/>
    <property type="gene ID" value="Ma01_g18000"/>
</dbReference>
<evidence type="ECO:0000313" key="2">
    <source>
        <dbReference type="EMBL" id="CAG1859867.1"/>
    </source>
</evidence>
<protein>
    <submittedName>
        <fullName evidence="2">(wild Malaysian banana) hypothetical protein</fullName>
    </submittedName>
</protein>
<dbReference type="EMBL" id="HG996466">
    <property type="protein sequence ID" value="CAG1859867.1"/>
    <property type="molecule type" value="Genomic_DNA"/>
</dbReference>
<keyword evidence="4" id="KW-1185">Reference proteome</keyword>
<evidence type="ECO:0000256" key="1">
    <source>
        <dbReference type="SAM" id="Phobius"/>
    </source>
</evidence>
<gene>
    <name evidence="2" type="ORF">GSMUA_301620.1</name>
</gene>
<accession>A0A804HVF9</accession>
<sequence>MFEAYIREKMLNVTYSFLSLTHCFVSLIGINKSMTIPMG</sequence>
<name>A0A804HVF9_MUSAM</name>
<dbReference type="InParanoid" id="A0A804HVF9"/>
<reference evidence="2" key="1">
    <citation type="submission" date="2021-03" db="EMBL/GenBank/DDBJ databases">
        <authorList>
            <consortium name="Genoscope - CEA"/>
            <person name="William W."/>
        </authorList>
    </citation>
    <scope>NUCLEOTIDE SEQUENCE</scope>
    <source>
        <strain evidence="2">Doubled-haploid Pahang</strain>
    </source>
</reference>
<dbReference type="EnsemblPlants" id="Ma01_t18000.1">
    <property type="protein sequence ID" value="Ma01_p18000.1"/>
    <property type="gene ID" value="Ma01_g18000"/>
</dbReference>